<name>A0AAV2ILD9_LYMST</name>
<sequence length="76" mass="8717">PPKDNTAFAVKDDETFSVFAKGRDYEPVYVTHECTEQEKDTLNTYESCDYLPNHSHIFKTGLRGRISLILKHIDGL</sequence>
<protein>
    <submittedName>
        <fullName evidence="1">Uncharacterized protein</fullName>
    </submittedName>
</protein>
<organism evidence="1 2">
    <name type="scientific">Lymnaea stagnalis</name>
    <name type="common">Great pond snail</name>
    <name type="synonym">Helix stagnalis</name>
    <dbReference type="NCBI Taxonomy" id="6523"/>
    <lineage>
        <taxon>Eukaryota</taxon>
        <taxon>Metazoa</taxon>
        <taxon>Spiralia</taxon>
        <taxon>Lophotrochozoa</taxon>
        <taxon>Mollusca</taxon>
        <taxon>Gastropoda</taxon>
        <taxon>Heterobranchia</taxon>
        <taxon>Euthyneura</taxon>
        <taxon>Panpulmonata</taxon>
        <taxon>Hygrophila</taxon>
        <taxon>Lymnaeoidea</taxon>
        <taxon>Lymnaeidae</taxon>
        <taxon>Lymnaea</taxon>
    </lineage>
</organism>
<reference evidence="1 2" key="1">
    <citation type="submission" date="2024-04" db="EMBL/GenBank/DDBJ databases">
        <authorList>
            <consortium name="Genoscope - CEA"/>
            <person name="William W."/>
        </authorList>
    </citation>
    <scope>NUCLEOTIDE SEQUENCE [LARGE SCALE GENOMIC DNA]</scope>
</reference>
<comment type="caution">
    <text evidence="1">The sequence shown here is derived from an EMBL/GenBank/DDBJ whole genome shotgun (WGS) entry which is preliminary data.</text>
</comment>
<gene>
    <name evidence="1" type="ORF">GSLYS_00021254001</name>
</gene>
<evidence type="ECO:0000313" key="2">
    <source>
        <dbReference type="Proteomes" id="UP001497497"/>
    </source>
</evidence>
<feature type="non-terminal residue" evidence="1">
    <location>
        <position position="1"/>
    </location>
</feature>
<accession>A0AAV2ILD9</accession>
<keyword evidence="2" id="KW-1185">Reference proteome</keyword>
<evidence type="ECO:0000313" key="1">
    <source>
        <dbReference type="EMBL" id="CAL1547937.1"/>
    </source>
</evidence>
<proteinExistence type="predicted"/>
<dbReference type="AlphaFoldDB" id="A0AAV2ILD9"/>
<dbReference type="EMBL" id="CAXITT010001110">
    <property type="protein sequence ID" value="CAL1547937.1"/>
    <property type="molecule type" value="Genomic_DNA"/>
</dbReference>
<dbReference type="Proteomes" id="UP001497497">
    <property type="component" value="Unassembled WGS sequence"/>
</dbReference>